<evidence type="ECO:0000313" key="3">
    <source>
        <dbReference type="EMBL" id="BBE42347.1"/>
    </source>
</evidence>
<dbReference type="GO" id="GO:0016747">
    <property type="term" value="F:acyltransferase activity, transferring groups other than amino-acyl groups"/>
    <property type="evidence" value="ECO:0007669"/>
    <property type="project" value="InterPro"/>
</dbReference>
<dbReference type="CDD" id="cd00829">
    <property type="entry name" value="SCP-x_thiolase"/>
    <property type="match status" value="1"/>
</dbReference>
<dbReference type="InterPro" id="IPR055140">
    <property type="entry name" value="Thiolase_C_2"/>
</dbReference>
<keyword evidence="1" id="KW-0414">Isoprene biosynthesis</keyword>
<dbReference type="EMBL" id="AP018732">
    <property type="protein sequence ID" value="BBE42347.1"/>
    <property type="molecule type" value="Genomic_DNA"/>
</dbReference>
<dbReference type="Proteomes" id="UP000509448">
    <property type="component" value="Chromosome"/>
</dbReference>
<accession>A0A4P2VEA3</accession>
<evidence type="ECO:0000259" key="2">
    <source>
        <dbReference type="Pfam" id="PF22691"/>
    </source>
</evidence>
<dbReference type="SUPFAM" id="SSF53901">
    <property type="entry name" value="Thiolase-like"/>
    <property type="match status" value="2"/>
</dbReference>
<keyword evidence="4" id="KW-1185">Reference proteome</keyword>
<sequence>MDVAIVGLGETPYSRARADKGEIVMSAEQYAAWATSLALEEAGLSLRDMDGQGLAVAGTEWPHSEIWSAEVVQNLGFRPKLLLRGDFGGNNAVELAVQAAAAIRSGLVDYVLVLGADSPMTPFGTQTARSWRYDIDYMRPFGLMGFVTLAGLMMNRHMSAYGTKVEHFGKIAVTQREHARLNPGAYVKAPLTMEDYLKSRVLSDPLRLLDSVMFVNGGIAFLMTGREKASRASKQPVYLRGYGLAHNYVEGDPAMPDVTTTGVKAAARDALRMAGATPADLDFLQLYDDFTGAVLMQIEDIGFCAKGDGGKFLDRTDISYKGELPVNTGGGLLSNGQPGMAAGLVHVAEAVRQLRGEASGRQVNGAKLGLVSGLGGLAYGNNLANSGALVLGVM</sequence>
<proteinExistence type="predicted"/>
<name>A0A4P2VEA3_9ARCH</name>
<dbReference type="PANTHER" id="PTHR42870:SF1">
    <property type="entry name" value="NON-SPECIFIC LIPID-TRANSFER PROTEIN-LIKE 2"/>
    <property type="match status" value="1"/>
</dbReference>
<gene>
    <name evidence="3" type="ORF">NAS2_0958</name>
</gene>
<dbReference type="Pfam" id="PF22691">
    <property type="entry name" value="Thiolase_C_1"/>
    <property type="match status" value="1"/>
</dbReference>
<dbReference type="KEGG" id="ccai:NAS2_0958"/>
<dbReference type="InterPro" id="IPR002155">
    <property type="entry name" value="Thiolase"/>
</dbReference>
<dbReference type="InterPro" id="IPR016039">
    <property type="entry name" value="Thiolase-like"/>
</dbReference>
<feature type="domain" description="Thiolase C-terminal" evidence="2">
    <location>
        <begin position="254"/>
        <end position="378"/>
    </location>
</feature>
<dbReference type="AlphaFoldDB" id="A0A4P2VEA3"/>
<dbReference type="GO" id="GO:0008299">
    <property type="term" value="P:isoprenoid biosynthetic process"/>
    <property type="evidence" value="ECO:0007669"/>
    <property type="project" value="UniProtKB-KW"/>
</dbReference>
<evidence type="ECO:0000256" key="1">
    <source>
        <dbReference type="ARBA" id="ARBA00023229"/>
    </source>
</evidence>
<dbReference type="PIRSF" id="PIRSF000429">
    <property type="entry name" value="Ac-CoA_Ac_transf"/>
    <property type="match status" value="1"/>
</dbReference>
<dbReference type="Gene3D" id="3.40.47.10">
    <property type="match status" value="1"/>
</dbReference>
<evidence type="ECO:0000313" key="4">
    <source>
        <dbReference type="Proteomes" id="UP000509448"/>
    </source>
</evidence>
<protein>
    <submittedName>
        <fullName evidence="3">Thiolase</fullName>
    </submittedName>
</protein>
<reference evidence="3 4" key="1">
    <citation type="journal article" date="2019" name="ISME J.">
        <title>Isolation and characterization of a thermophilic sulfur- and iron-reducing thaumarchaeote from a terrestrial acidic hot spring.</title>
        <authorList>
            <person name="Kato S."/>
            <person name="Itoh T."/>
            <person name="Yuki M."/>
            <person name="Nagamori M."/>
            <person name="Ohnishi M."/>
            <person name="Uematsu K."/>
            <person name="Suzuki K."/>
            <person name="Takashina T."/>
            <person name="Ohkuma M."/>
        </authorList>
    </citation>
    <scope>NUCLEOTIDE SEQUENCE [LARGE SCALE GENOMIC DNA]</scope>
    <source>
        <strain evidence="3 4">NAS-02</strain>
    </source>
</reference>
<dbReference type="PANTHER" id="PTHR42870">
    <property type="entry name" value="ACETYL-COA C-ACETYLTRANSFERASE"/>
    <property type="match status" value="1"/>
</dbReference>
<organism evidence="3 4">
    <name type="scientific">Conexivisphaera calida</name>
    <dbReference type="NCBI Taxonomy" id="1874277"/>
    <lineage>
        <taxon>Archaea</taxon>
        <taxon>Nitrososphaerota</taxon>
        <taxon>Conexivisphaeria</taxon>
        <taxon>Conexivisphaerales</taxon>
        <taxon>Conexivisphaeraceae</taxon>
        <taxon>Conexivisphaera</taxon>
    </lineage>
</organism>